<dbReference type="EMBL" id="JANAKD010000004">
    <property type="protein sequence ID" value="KAJ3499689.1"/>
    <property type="molecule type" value="Genomic_DNA"/>
</dbReference>
<proteinExistence type="predicted"/>
<organism evidence="1 2">
    <name type="scientific">Lecanicillium saksenae</name>
    <dbReference type="NCBI Taxonomy" id="468837"/>
    <lineage>
        <taxon>Eukaryota</taxon>
        <taxon>Fungi</taxon>
        <taxon>Dikarya</taxon>
        <taxon>Ascomycota</taxon>
        <taxon>Pezizomycotina</taxon>
        <taxon>Sordariomycetes</taxon>
        <taxon>Hypocreomycetidae</taxon>
        <taxon>Hypocreales</taxon>
        <taxon>Cordycipitaceae</taxon>
        <taxon>Lecanicillium</taxon>
    </lineage>
</organism>
<reference evidence="1" key="1">
    <citation type="submission" date="2022-07" db="EMBL/GenBank/DDBJ databases">
        <title>Genome Sequence of Lecanicillium saksenae.</title>
        <authorList>
            <person name="Buettner E."/>
        </authorList>
    </citation>
    <scope>NUCLEOTIDE SEQUENCE</scope>
    <source>
        <strain evidence="1">VT-O1</strain>
    </source>
</reference>
<sequence>MPRDAGGEIAIRILQAARELPDKVQTYALYLANDRSHCDIGKPEHSIQIPSASSFLCFDTLIDIAKKHSIDCVHPGYGFLSEDANFARRMWDEANCIVVGPGWATLARTGDKIQANLLAQECHVPVLTAMSHATSDVRVAREFALRVGLPIMVKAVDGGIRLIRHEKDLEAKIKRALSESPACSVFVEKAAVDSFRHVEVQIVGDGTGRVRHLWERDCSAQRLFQKVVECAPSLISDRLLIADVIGAALRMASAIRYQSLGTFEFLVSETTGQFYFLEINPRLQVEHTITECISGVDLVRAQLLIAQGCSLADVGLGEEIPPHQPSPTAFSIQFRLCAEYPEHDFALSVGNVTSLYIPSGQGIRGDTHIHSHNPLIVGSDFDNLLAKIIVTAISWNAVTNITLLRGIAIHPDFVSGRVDTQWLEANLNTILHGAAEMSQTAQGPGGSSSSVQQAMASELPASGPLFRKGDAWSLNMQLFSSTETDKSEVAHNHLRVTRVLRNDFPNFLAADIEYTSTTSPSPASYRMELRTTTASAGALVSSLHRRGDASNPLHIMFPIPGKLMEILVSKGEVVAENQPLALIKQMKMELEIRSPKRCKVKWVYEIAEEDEDVADGVLLVELEPDVTKETGPTGWKL</sequence>
<name>A0ACC1R9D8_9HYPO</name>
<evidence type="ECO:0000313" key="1">
    <source>
        <dbReference type="EMBL" id="KAJ3499689.1"/>
    </source>
</evidence>
<gene>
    <name evidence="1" type="ORF">NLG97_g123</name>
</gene>
<dbReference type="Proteomes" id="UP001148737">
    <property type="component" value="Unassembled WGS sequence"/>
</dbReference>
<evidence type="ECO:0000313" key="2">
    <source>
        <dbReference type="Proteomes" id="UP001148737"/>
    </source>
</evidence>
<protein>
    <submittedName>
        <fullName evidence="1">Uncharacterized protein</fullName>
    </submittedName>
</protein>
<keyword evidence="2" id="KW-1185">Reference proteome</keyword>
<accession>A0ACC1R9D8</accession>
<comment type="caution">
    <text evidence="1">The sequence shown here is derived from an EMBL/GenBank/DDBJ whole genome shotgun (WGS) entry which is preliminary data.</text>
</comment>